<accession>A0A0G0L1C8</accession>
<name>A0A0G0L1C8_9BACT</name>
<sequence>MKKIILSLFIFSVVFIFSAQSVLAGGDQLVGANATGPAYQNGEIPFTGTGY</sequence>
<protein>
    <submittedName>
        <fullName evidence="2">Uncharacterized protein</fullName>
    </submittedName>
</protein>
<feature type="chain" id="PRO_5002533212" evidence="1">
    <location>
        <begin position="25"/>
        <end position="51"/>
    </location>
</feature>
<comment type="caution">
    <text evidence="2">The sequence shown here is derived from an EMBL/GenBank/DDBJ whole genome shotgun (WGS) entry which is preliminary data.</text>
</comment>
<evidence type="ECO:0000313" key="2">
    <source>
        <dbReference type="EMBL" id="KKQ46546.1"/>
    </source>
</evidence>
<feature type="signal peptide" evidence="1">
    <location>
        <begin position="1"/>
        <end position="24"/>
    </location>
</feature>
<dbReference type="EMBL" id="LBTW01000077">
    <property type="protein sequence ID" value="KKQ46546.1"/>
    <property type="molecule type" value="Genomic_DNA"/>
</dbReference>
<evidence type="ECO:0000256" key="1">
    <source>
        <dbReference type="SAM" id="SignalP"/>
    </source>
</evidence>
<organism evidence="2 3">
    <name type="scientific">Candidatus Woesebacteria bacterium GW2011_GWD1_38_10</name>
    <dbReference type="NCBI Taxonomy" id="1618592"/>
    <lineage>
        <taxon>Bacteria</taxon>
        <taxon>Candidatus Woeseibacteriota</taxon>
    </lineage>
</organism>
<keyword evidence="1" id="KW-0732">Signal</keyword>
<gene>
    <name evidence="2" type="ORF">US67_C0077G0002</name>
</gene>
<proteinExistence type="predicted"/>
<dbReference type="AlphaFoldDB" id="A0A0G0L1C8"/>
<dbReference type="Proteomes" id="UP000034366">
    <property type="component" value="Unassembled WGS sequence"/>
</dbReference>
<evidence type="ECO:0000313" key="3">
    <source>
        <dbReference type="Proteomes" id="UP000034366"/>
    </source>
</evidence>
<reference evidence="2 3" key="1">
    <citation type="journal article" date="2015" name="Nature">
        <title>rRNA introns, odd ribosomes, and small enigmatic genomes across a large radiation of phyla.</title>
        <authorList>
            <person name="Brown C.T."/>
            <person name="Hug L.A."/>
            <person name="Thomas B.C."/>
            <person name="Sharon I."/>
            <person name="Castelle C.J."/>
            <person name="Singh A."/>
            <person name="Wilkins M.J."/>
            <person name="Williams K.H."/>
            <person name="Banfield J.F."/>
        </authorList>
    </citation>
    <scope>NUCLEOTIDE SEQUENCE [LARGE SCALE GENOMIC DNA]</scope>
</reference>